<evidence type="ECO:0000313" key="1">
    <source>
        <dbReference type="EMBL" id="KKM74400.1"/>
    </source>
</evidence>
<protein>
    <submittedName>
        <fullName evidence="1">Uncharacterized protein</fullName>
    </submittedName>
</protein>
<dbReference type="EMBL" id="LAZR01009146">
    <property type="protein sequence ID" value="KKM74400.1"/>
    <property type="molecule type" value="Genomic_DNA"/>
</dbReference>
<feature type="non-terminal residue" evidence="1">
    <location>
        <position position="1"/>
    </location>
</feature>
<gene>
    <name evidence="1" type="ORF">LCGC14_1400610</name>
</gene>
<proteinExistence type="predicted"/>
<dbReference type="AlphaFoldDB" id="A0A0F9MCR4"/>
<reference evidence="1" key="1">
    <citation type="journal article" date="2015" name="Nature">
        <title>Complex archaea that bridge the gap between prokaryotes and eukaryotes.</title>
        <authorList>
            <person name="Spang A."/>
            <person name="Saw J.H."/>
            <person name="Jorgensen S.L."/>
            <person name="Zaremba-Niedzwiedzka K."/>
            <person name="Martijn J."/>
            <person name="Lind A.E."/>
            <person name="van Eijk R."/>
            <person name="Schleper C."/>
            <person name="Guy L."/>
            <person name="Ettema T.J."/>
        </authorList>
    </citation>
    <scope>NUCLEOTIDE SEQUENCE</scope>
</reference>
<accession>A0A0F9MCR4</accession>
<sequence>WDIRSRDTSDIYRVRLSLSGGVDTAVWTFQNSTIAGIVLSGDLTLNAQNLVVDTTTGTQFSTADNQKISFHGETPIIRETLGANDVASVITALVNLGLINAAP</sequence>
<name>A0A0F9MCR4_9ZZZZ</name>
<comment type="caution">
    <text evidence="1">The sequence shown here is derived from an EMBL/GenBank/DDBJ whole genome shotgun (WGS) entry which is preliminary data.</text>
</comment>
<organism evidence="1">
    <name type="scientific">marine sediment metagenome</name>
    <dbReference type="NCBI Taxonomy" id="412755"/>
    <lineage>
        <taxon>unclassified sequences</taxon>
        <taxon>metagenomes</taxon>
        <taxon>ecological metagenomes</taxon>
    </lineage>
</organism>